<protein>
    <submittedName>
        <fullName evidence="3">YSC84-related protein</fullName>
    </submittedName>
</protein>
<proteinExistence type="predicted"/>
<dbReference type="InterPro" id="IPR007461">
    <property type="entry name" value="Ysc84_actin-binding"/>
</dbReference>
<feature type="signal peptide" evidence="1">
    <location>
        <begin position="1"/>
        <end position="16"/>
    </location>
</feature>
<feature type="chain" id="PRO_5046979696" evidence="1">
    <location>
        <begin position="17"/>
        <end position="196"/>
    </location>
</feature>
<dbReference type="EMBL" id="JAPDDS010000001">
    <property type="protein sequence ID" value="MCW1883678.1"/>
    <property type="molecule type" value="Genomic_DNA"/>
</dbReference>
<organism evidence="3 4">
    <name type="scientific">Luteolibacter flavescens</name>
    <dbReference type="NCBI Taxonomy" id="1859460"/>
    <lineage>
        <taxon>Bacteria</taxon>
        <taxon>Pseudomonadati</taxon>
        <taxon>Verrucomicrobiota</taxon>
        <taxon>Verrucomicrobiia</taxon>
        <taxon>Verrucomicrobiales</taxon>
        <taxon>Verrucomicrobiaceae</taxon>
        <taxon>Luteolibacter</taxon>
    </lineage>
</organism>
<comment type="caution">
    <text evidence="3">The sequence shown here is derived from an EMBL/GenBank/DDBJ whole genome shotgun (WGS) entry which is preliminary data.</text>
</comment>
<dbReference type="RefSeq" id="WP_264499637.1">
    <property type="nucleotide sequence ID" value="NZ_JAPDDS010000001.1"/>
</dbReference>
<evidence type="ECO:0000259" key="2">
    <source>
        <dbReference type="Pfam" id="PF04366"/>
    </source>
</evidence>
<dbReference type="Proteomes" id="UP001207930">
    <property type="component" value="Unassembled WGS sequence"/>
</dbReference>
<gene>
    <name evidence="3" type="ORF">OKA04_02995</name>
</gene>
<accession>A0ABT3FJD4</accession>
<sequence>MNTSIPMICRVAIAMAAPALLTQCAYEPVTRANEEQASRSEISGDARAALNDLYARDPSARKLGKSAAGILVFPHIAKGGLVVGAEAGNGVLFGSDGGVKGYYQTAGASYGLQAGVQKYGYVLFLMSSSEVNQLNRAAGWEFGTSPGFVVVDRGAGATLTSRTVDSGVYAYVFDQKGLMAGVSFKGTKITRIQPRR</sequence>
<name>A0ABT3FJD4_9BACT</name>
<reference evidence="3 4" key="1">
    <citation type="submission" date="2022-10" db="EMBL/GenBank/DDBJ databases">
        <title>Luteolibacter flavescens strain MCCC 1K03193, whole genome shotgun sequencing project.</title>
        <authorList>
            <person name="Zhao G."/>
            <person name="Shen L."/>
        </authorList>
    </citation>
    <scope>NUCLEOTIDE SEQUENCE [LARGE SCALE GENOMIC DNA]</scope>
    <source>
        <strain evidence="3 4">MCCC 1K03193</strain>
    </source>
</reference>
<evidence type="ECO:0000313" key="4">
    <source>
        <dbReference type="Proteomes" id="UP001207930"/>
    </source>
</evidence>
<evidence type="ECO:0000256" key="1">
    <source>
        <dbReference type="SAM" id="SignalP"/>
    </source>
</evidence>
<evidence type="ECO:0000313" key="3">
    <source>
        <dbReference type="EMBL" id="MCW1883678.1"/>
    </source>
</evidence>
<feature type="domain" description="Ysc84 actin-binding" evidence="2">
    <location>
        <begin position="107"/>
        <end position="190"/>
    </location>
</feature>
<keyword evidence="1" id="KW-0732">Signal</keyword>
<dbReference type="Pfam" id="PF04366">
    <property type="entry name" value="Ysc84"/>
    <property type="match status" value="1"/>
</dbReference>
<keyword evidence="4" id="KW-1185">Reference proteome</keyword>